<dbReference type="SMART" id="SM00463">
    <property type="entry name" value="SMR"/>
    <property type="match status" value="1"/>
</dbReference>
<keyword evidence="3" id="KW-1185">Reference proteome</keyword>
<feature type="domain" description="Smr" evidence="1">
    <location>
        <begin position="107"/>
        <end position="187"/>
    </location>
</feature>
<keyword evidence="2" id="KW-0255">Endonuclease</keyword>
<keyword evidence="2" id="KW-0540">Nuclease</keyword>
<dbReference type="InterPro" id="IPR002625">
    <property type="entry name" value="Smr_dom"/>
</dbReference>
<dbReference type="EMBL" id="JBHSAF010000015">
    <property type="protein sequence ID" value="MFC3914955.1"/>
    <property type="molecule type" value="Genomic_DNA"/>
</dbReference>
<comment type="caution">
    <text evidence="2">The sequence shown here is derived from an EMBL/GenBank/DDBJ whole genome shotgun (WGS) entry which is preliminary data.</text>
</comment>
<dbReference type="InterPro" id="IPR047688">
    <property type="entry name" value="Endonuc_SmrA"/>
</dbReference>
<dbReference type="PROSITE" id="PS50828">
    <property type="entry name" value="SMR"/>
    <property type="match status" value="1"/>
</dbReference>
<dbReference type="NCBIfam" id="NF033154">
    <property type="entry name" value="endonuc_SmrA"/>
    <property type="match status" value="1"/>
</dbReference>
<dbReference type="PANTHER" id="PTHR35562">
    <property type="entry name" value="DNA ENDONUCLEASE SMRA-RELATED"/>
    <property type="match status" value="1"/>
</dbReference>
<dbReference type="PANTHER" id="PTHR35562:SF2">
    <property type="entry name" value="DNA ENDONUCLEASE SMRA-RELATED"/>
    <property type="match status" value="1"/>
</dbReference>
<evidence type="ECO:0000259" key="1">
    <source>
        <dbReference type="PROSITE" id="PS50828"/>
    </source>
</evidence>
<evidence type="ECO:0000313" key="3">
    <source>
        <dbReference type="Proteomes" id="UP001595692"/>
    </source>
</evidence>
<organism evidence="2 3">
    <name type="scientific">Pseudaeromonas sharmana</name>
    <dbReference type="NCBI Taxonomy" id="328412"/>
    <lineage>
        <taxon>Bacteria</taxon>
        <taxon>Pseudomonadati</taxon>
        <taxon>Pseudomonadota</taxon>
        <taxon>Gammaproteobacteria</taxon>
        <taxon>Aeromonadales</taxon>
        <taxon>Aeromonadaceae</taxon>
        <taxon>Pseudaeromonas</taxon>
    </lineage>
</organism>
<dbReference type="Pfam" id="PF01713">
    <property type="entry name" value="Smr"/>
    <property type="match status" value="1"/>
</dbReference>
<evidence type="ECO:0000313" key="2">
    <source>
        <dbReference type="EMBL" id="MFC3914955.1"/>
    </source>
</evidence>
<name>A0ABV8CRY1_9GAMM</name>
<dbReference type="GO" id="GO:0004519">
    <property type="term" value="F:endonuclease activity"/>
    <property type="evidence" value="ECO:0007669"/>
    <property type="project" value="UniProtKB-KW"/>
</dbReference>
<dbReference type="Gene3D" id="3.30.1370.110">
    <property type="match status" value="1"/>
</dbReference>
<dbReference type="InterPro" id="IPR036063">
    <property type="entry name" value="Smr_dom_sf"/>
</dbReference>
<gene>
    <name evidence="2" type="primary">smrA</name>
    <name evidence="2" type="ORF">ACFOSS_16055</name>
</gene>
<dbReference type="Proteomes" id="UP001595692">
    <property type="component" value="Unassembled WGS sequence"/>
</dbReference>
<accession>A0ABV8CRY1</accession>
<dbReference type="SUPFAM" id="SSF160443">
    <property type="entry name" value="SMR domain-like"/>
    <property type="match status" value="1"/>
</dbReference>
<sequence>MTFADLLAARPEPRDADDLALFQAELGDVRPLTQDHIPGVRPSTDAEAKKARRAAAEQESDLDPDFLSMEAVTLLDPHDLISFRRPGVQEGVFRKLRLGEYALQATLDLQGQRLHQAKTQLVAFLRECQRCEIRTVLIRHGKGLQSNPPALLKSYVSQWLQQWPDVLALHSARYEEGGSSALYVLLRKGQQQKIETRERIWRHQP</sequence>
<reference evidence="3" key="1">
    <citation type="journal article" date="2019" name="Int. J. Syst. Evol. Microbiol.">
        <title>The Global Catalogue of Microorganisms (GCM) 10K type strain sequencing project: providing services to taxonomists for standard genome sequencing and annotation.</title>
        <authorList>
            <consortium name="The Broad Institute Genomics Platform"/>
            <consortium name="The Broad Institute Genome Sequencing Center for Infectious Disease"/>
            <person name="Wu L."/>
            <person name="Ma J."/>
        </authorList>
    </citation>
    <scope>NUCLEOTIDE SEQUENCE [LARGE SCALE GENOMIC DNA]</scope>
    <source>
        <strain evidence="3">CCUG 54939</strain>
    </source>
</reference>
<dbReference type="RefSeq" id="WP_377154500.1">
    <property type="nucleotide sequence ID" value="NZ_JBHSAF010000015.1"/>
</dbReference>
<keyword evidence="2" id="KW-0378">Hydrolase</keyword>
<protein>
    <submittedName>
        <fullName evidence="2">DNA endonuclease SmrA</fullName>
    </submittedName>
</protein>
<proteinExistence type="predicted"/>